<comment type="caution">
    <text evidence="2">The sequence shown here is derived from an EMBL/GenBank/DDBJ whole genome shotgun (WGS) entry which is preliminary data.</text>
</comment>
<evidence type="ECO:0000313" key="2">
    <source>
        <dbReference type="EMBL" id="SMR91750.1"/>
    </source>
</evidence>
<dbReference type="GeneID" id="31773766"/>
<reference evidence="2 3" key="1">
    <citation type="submission" date="2017-05" db="EMBL/GenBank/DDBJ databases">
        <authorList>
            <person name="Varghese N."/>
            <person name="Submissions S."/>
        </authorList>
    </citation>
    <scope>NUCLEOTIDE SEQUENCE [LARGE SCALE GENOMIC DNA]</scope>
    <source>
        <strain evidence="2 3">MACB1020</strain>
    </source>
</reference>
<name>A0ABY1S6I6_CALBS</name>
<sequence length="59" mass="6786">MLMQILKVVATVLDWALWLGILGFVLLVGYCVVFNKNIHWKLGKFELVIDSTEQQADHQ</sequence>
<keyword evidence="1" id="KW-1133">Transmembrane helix</keyword>
<evidence type="ECO:0000256" key="1">
    <source>
        <dbReference type="SAM" id="Phobius"/>
    </source>
</evidence>
<keyword evidence="3" id="KW-1185">Reference proteome</keyword>
<dbReference type="Proteomes" id="UP000196803">
    <property type="component" value="Unassembled WGS sequence"/>
</dbReference>
<protein>
    <submittedName>
        <fullName evidence="2">Uncharacterized protein</fullName>
    </submittedName>
</protein>
<proteinExistence type="predicted"/>
<dbReference type="EMBL" id="FXXC01000001">
    <property type="protein sequence ID" value="SMR91750.1"/>
    <property type="molecule type" value="Genomic_DNA"/>
</dbReference>
<accession>A0ABY1S6I6</accession>
<dbReference type="RefSeq" id="WP_015908730.1">
    <property type="nucleotide sequence ID" value="NZ_FUZJ01000001.1"/>
</dbReference>
<keyword evidence="1" id="KW-0812">Transmembrane</keyword>
<feature type="transmembrane region" description="Helical" evidence="1">
    <location>
        <begin position="15"/>
        <end position="34"/>
    </location>
</feature>
<organism evidence="2 3">
    <name type="scientific">Caldicellulosiruptor bescii</name>
    <name type="common">Anaerocellum thermophilum</name>
    <dbReference type="NCBI Taxonomy" id="31899"/>
    <lineage>
        <taxon>Bacteria</taxon>
        <taxon>Bacillati</taxon>
        <taxon>Bacillota</taxon>
        <taxon>Bacillota incertae sedis</taxon>
        <taxon>Caldicellulosiruptorales</taxon>
        <taxon>Caldicellulosiruptoraceae</taxon>
        <taxon>Caldicellulosiruptor</taxon>
    </lineage>
</organism>
<evidence type="ECO:0000313" key="3">
    <source>
        <dbReference type="Proteomes" id="UP000196803"/>
    </source>
</evidence>
<keyword evidence="1" id="KW-0472">Membrane</keyword>
<gene>
    <name evidence="2" type="ORF">SAMN05216240_0630</name>
</gene>